<keyword evidence="10" id="KW-1185">Reference proteome</keyword>
<dbReference type="InterPro" id="IPR000700">
    <property type="entry name" value="PAS-assoc_C"/>
</dbReference>
<dbReference type="EC" id="2.7.13.3" evidence="2"/>
<dbReference type="InterPro" id="IPR003661">
    <property type="entry name" value="HisK_dim/P_dom"/>
</dbReference>
<dbReference type="SMART" id="SM00388">
    <property type="entry name" value="HisKA"/>
    <property type="match status" value="1"/>
</dbReference>
<evidence type="ECO:0000256" key="2">
    <source>
        <dbReference type="ARBA" id="ARBA00012438"/>
    </source>
</evidence>
<dbReference type="RefSeq" id="WP_194106127.1">
    <property type="nucleotide sequence ID" value="NZ_JADFFM010000001.1"/>
</dbReference>
<evidence type="ECO:0000259" key="8">
    <source>
        <dbReference type="PROSITE" id="PS50113"/>
    </source>
</evidence>
<evidence type="ECO:0000256" key="5">
    <source>
        <dbReference type="PROSITE-ProRule" id="PRU00169"/>
    </source>
</evidence>
<dbReference type="Proteomes" id="UP000632774">
    <property type="component" value="Unassembled WGS sequence"/>
</dbReference>
<feature type="domain" description="Response regulatory" evidence="7">
    <location>
        <begin position="518"/>
        <end position="635"/>
    </location>
</feature>
<keyword evidence="4" id="KW-0902">Two-component regulatory system</keyword>
<evidence type="ECO:0000313" key="9">
    <source>
        <dbReference type="EMBL" id="MBE9666786.1"/>
    </source>
</evidence>
<dbReference type="InterPro" id="IPR036097">
    <property type="entry name" value="HisK_dim/P_sf"/>
</dbReference>
<feature type="modified residue" description="4-aspartylphosphate" evidence="5">
    <location>
        <position position="567"/>
    </location>
</feature>
<dbReference type="PRINTS" id="PR00344">
    <property type="entry name" value="BCTRLSENSOR"/>
</dbReference>
<evidence type="ECO:0000259" key="6">
    <source>
        <dbReference type="PROSITE" id="PS50109"/>
    </source>
</evidence>
<dbReference type="InterPro" id="IPR001789">
    <property type="entry name" value="Sig_transdc_resp-reg_receiver"/>
</dbReference>
<dbReference type="InterPro" id="IPR000014">
    <property type="entry name" value="PAS"/>
</dbReference>
<comment type="caution">
    <text evidence="9">The sequence shown here is derived from an EMBL/GenBank/DDBJ whole genome shotgun (WGS) entry which is preliminary data.</text>
</comment>
<gene>
    <name evidence="9" type="ORF">IRJ18_10470</name>
</gene>
<dbReference type="Pfam" id="PF00072">
    <property type="entry name" value="Response_reg"/>
    <property type="match status" value="1"/>
</dbReference>
<dbReference type="CDD" id="cd00082">
    <property type="entry name" value="HisKA"/>
    <property type="match status" value="1"/>
</dbReference>
<evidence type="ECO:0000259" key="7">
    <source>
        <dbReference type="PROSITE" id="PS50110"/>
    </source>
</evidence>
<feature type="domain" description="Histidine kinase" evidence="6">
    <location>
        <begin position="274"/>
        <end position="494"/>
    </location>
</feature>
<accession>A0ABR9XHC1</accession>
<dbReference type="Gene3D" id="3.30.450.20">
    <property type="entry name" value="PAS domain"/>
    <property type="match status" value="2"/>
</dbReference>
<dbReference type="CDD" id="cd17546">
    <property type="entry name" value="REC_hyHK_CKI1_RcsC-like"/>
    <property type="match status" value="1"/>
</dbReference>
<dbReference type="SUPFAM" id="SSF47384">
    <property type="entry name" value="Homodimeric domain of signal transducing histidine kinase"/>
    <property type="match status" value="1"/>
</dbReference>
<sequence>MPNRYNSILNNEPQTGYWDWDMTGVEPFDNPGITELLGYTGTNTRLSWSDIIPEDDIAILNRHLAEHISNVAKKPFIQEIRFRHFNGSFVYLLCTGHVNYWGPEGEPLHMSGSYINVTKQIETQKELLMVKDFLSKTNEAARVGGWQLDLETGKVIWTDVTRQIFGVSNDYEPTRGSSASFFKEGHDREILLQGFRNAVEKGITYDLELRVINTRGEQVWTRTIGHPEFEDGRCVRLYGIFQDITVRKQNEEALVRAKEQAEAAVIAKSQFLSVMSHEIRTPMNAVIGFTNLLLQNPRPDQQEYLNVLKFSAENLMVIIDDILDVNKIEAGKIEFEQDDFNLKELLDNIQAAQCQAADEKDIKFTLNFDSNIPLIINGDQVRLGQILNNLLSNAIKFTQQGEVTLSCKLIRQDTHKANVYFEVKDTGIGIPKDKQEYVFEIFSQASTSTTRHFGGTGLGLAICQRLVNLMRGEIKLESAPGQGSCFYFELELQKGKNQESNTIKSKQTVYPDFLKGRKALLVEDNPINVLVARRFLEKWGMLCDVAENGQIGVDMIQLKAYDLVLMDMQMPVMDGYEATAAIRAFGGRYKKLPIIALTASALLDMKDKILASGMDDYISKPFKPEELYDKICLYVSKQQEV</sequence>
<dbReference type="InterPro" id="IPR003594">
    <property type="entry name" value="HATPase_dom"/>
</dbReference>
<dbReference type="Pfam" id="PF00512">
    <property type="entry name" value="HisKA"/>
    <property type="match status" value="1"/>
</dbReference>
<dbReference type="Gene3D" id="3.30.565.10">
    <property type="entry name" value="Histidine kinase-like ATPase, C-terminal domain"/>
    <property type="match status" value="1"/>
</dbReference>
<name>A0ABR9XHC1_9SPHI</name>
<dbReference type="NCBIfam" id="TIGR00229">
    <property type="entry name" value="sensory_box"/>
    <property type="match status" value="1"/>
</dbReference>
<dbReference type="SMART" id="SM00086">
    <property type="entry name" value="PAC"/>
    <property type="match status" value="2"/>
</dbReference>
<comment type="catalytic activity">
    <reaction evidence="1">
        <text>ATP + protein L-histidine = ADP + protein N-phospho-L-histidine.</text>
        <dbReference type="EC" id="2.7.13.3"/>
    </reaction>
</comment>
<dbReference type="InterPro" id="IPR013655">
    <property type="entry name" value="PAS_fold_3"/>
</dbReference>
<dbReference type="Pfam" id="PF08447">
    <property type="entry name" value="PAS_3"/>
    <property type="match status" value="2"/>
</dbReference>
<dbReference type="CDD" id="cd16922">
    <property type="entry name" value="HATPase_EvgS-ArcB-TorS-like"/>
    <property type="match status" value="1"/>
</dbReference>
<dbReference type="PROSITE" id="PS50113">
    <property type="entry name" value="PAC"/>
    <property type="match status" value="1"/>
</dbReference>
<dbReference type="InterPro" id="IPR036890">
    <property type="entry name" value="HATPase_C_sf"/>
</dbReference>
<dbReference type="InterPro" id="IPR011006">
    <property type="entry name" value="CheY-like_superfamily"/>
</dbReference>
<dbReference type="Gene3D" id="2.10.70.100">
    <property type="match status" value="1"/>
</dbReference>
<dbReference type="InterPro" id="IPR035965">
    <property type="entry name" value="PAS-like_dom_sf"/>
</dbReference>
<dbReference type="SMART" id="SM00448">
    <property type="entry name" value="REC"/>
    <property type="match status" value="1"/>
</dbReference>
<dbReference type="SUPFAM" id="SSF55874">
    <property type="entry name" value="ATPase domain of HSP90 chaperone/DNA topoisomerase II/histidine kinase"/>
    <property type="match status" value="1"/>
</dbReference>
<dbReference type="SUPFAM" id="SSF55785">
    <property type="entry name" value="PYP-like sensor domain (PAS domain)"/>
    <property type="match status" value="2"/>
</dbReference>
<dbReference type="PANTHER" id="PTHR45339">
    <property type="entry name" value="HYBRID SIGNAL TRANSDUCTION HISTIDINE KINASE J"/>
    <property type="match status" value="1"/>
</dbReference>
<dbReference type="EMBL" id="JADFFM010000001">
    <property type="protein sequence ID" value="MBE9666786.1"/>
    <property type="molecule type" value="Genomic_DNA"/>
</dbReference>
<dbReference type="InterPro" id="IPR001610">
    <property type="entry name" value="PAC"/>
</dbReference>
<feature type="domain" description="PAC" evidence="8">
    <location>
        <begin position="205"/>
        <end position="256"/>
    </location>
</feature>
<evidence type="ECO:0000256" key="1">
    <source>
        <dbReference type="ARBA" id="ARBA00000085"/>
    </source>
</evidence>
<evidence type="ECO:0000256" key="4">
    <source>
        <dbReference type="ARBA" id="ARBA00023012"/>
    </source>
</evidence>
<dbReference type="SUPFAM" id="SSF52172">
    <property type="entry name" value="CheY-like"/>
    <property type="match status" value="1"/>
</dbReference>
<evidence type="ECO:0000256" key="3">
    <source>
        <dbReference type="ARBA" id="ARBA00022553"/>
    </source>
</evidence>
<dbReference type="InterPro" id="IPR005467">
    <property type="entry name" value="His_kinase_dom"/>
</dbReference>
<reference evidence="9 10" key="1">
    <citation type="submission" date="2020-10" db="EMBL/GenBank/DDBJ databases">
        <title>Mucilaginibacter mali sp. nov., isolated from rhizosphere soil of apple orchard.</title>
        <authorList>
            <person name="Lee J.-S."/>
            <person name="Kim H.S."/>
            <person name="Kim J.-S."/>
        </authorList>
    </citation>
    <scope>NUCLEOTIDE SEQUENCE [LARGE SCALE GENOMIC DNA]</scope>
    <source>
        <strain evidence="9 10">KCTC 23157</strain>
    </source>
</reference>
<proteinExistence type="predicted"/>
<dbReference type="PROSITE" id="PS50110">
    <property type="entry name" value="RESPONSE_REGULATORY"/>
    <property type="match status" value="1"/>
</dbReference>
<dbReference type="Gene3D" id="3.40.50.2300">
    <property type="match status" value="1"/>
</dbReference>
<dbReference type="PROSITE" id="PS50109">
    <property type="entry name" value="HIS_KIN"/>
    <property type="match status" value="1"/>
</dbReference>
<dbReference type="InterPro" id="IPR004358">
    <property type="entry name" value="Sig_transdc_His_kin-like_C"/>
</dbReference>
<protein>
    <recommendedName>
        <fullName evidence="2">histidine kinase</fullName>
        <ecNumber evidence="2">2.7.13.3</ecNumber>
    </recommendedName>
</protein>
<dbReference type="Pfam" id="PF02518">
    <property type="entry name" value="HATPase_c"/>
    <property type="match status" value="1"/>
</dbReference>
<dbReference type="Gene3D" id="1.10.287.130">
    <property type="match status" value="1"/>
</dbReference>
<evidence type="ECO:0000313" key="10">
    <source>
        <dbReference type="Proteomes" id="UP000632774"/>
    </source>
</evidence>
<dbReference type="PANTHER" id="PTHR45339:SF1">
    <property type="entry name" value="HYBRID SIGNAL TRANSDUCTION HISTIDINE KINASE J"/>
    <property type="match status" value="1"/>
</dbReference>
<dbReference type="SMART" id="SM00387">
    <property type="entry name" value="HATPase_c"/>
    <property type="match status" value="1"/>
</dbReference>
<keyword evidence="3 5" id="KW-0597">Phosphoprotein</keyword>
<organism evidence="9 10">
    <name type="scientific">Mucilaginibacter boryungensis</name>
    <dbReference type="NCBI Taxonomy" id="768480"/>
    <lineage>
        <taxon>Bacteria</taxon>
        <taxon>Pseudomonadati</taxon>
        <taxon>Bacteroidota</taxon>
        <taxon>Sphingobacteriia</taxon>
        <taxon>Sphingobacteriales</taxon>
        <taxon>Sphingobacteriaceae</taxon>
        <taxon>Mucilaginibacter</taxon>
    </lineage>
</organism>
<dbReference type="CDD" id="cd00130">
    <property type="entry name" value="PAS"/>
    <property type="match status" value="1"/>
</dbReference>